<dbReference type="GO" id="GO:0016020">
    <property type="term" value="C:membrane"/>
    <property type="evidence" value="ECO:0007669"/>
    <property type="project" value="UniProtKB-SubCell"/>
</dbReference>
<dbReference type="InterPro" id="IPR036259">
    <property type="entry name" value="MFS_trans_sf"/>
</dbReference>
<reference evidence="7" key="1">
    <citation type="submission" date="2022-07" db="EMBL/GenBank/DDBJ databases">
        <title>Fungi with potential for degradation of polypropylene.</title>
        <authorList>
            <person name="Gostincar C."/>
        </authorList>
    </citation>
    <scope>NUCLEOTIDE SEQUENCE</scope>
    <source>
        <strain evidence="7">EXF-13308</strain>
    </source>
</reference>
<feature type="transmembrane region" description="Helical" evidence="6">
    <location>
        <begin position="61"/>
        <end position="78"/>
    </location>
</feature>
<evidence type="ECO:0000256" key="3">
    <source>
        <dbReference type="ARBA" id="ARBA00022989"/>
    </source>
</evidence>
<feature type="transmembrane region" description="Helical" evidence="6">
    <location>
        <begin position="448"/>
        <end position="467"/>
    </location>
</feature>
<keyword evidence="2 6" id="KW-0812">Transmembrane</keyword>
<dbReference type="AlphaFoldDB" id="A0AA38VMZ6"/>
<dbReference type="PANTHER" id="PTHR23507:SF1">
    <property type="entry name" value="FI18259P1-RELATED"/>
    <property type="match status" value="1"/>
</dbReference>
<feature type="transmembrane region" description="Helical" evidence="6">
    <location>
        <begin position="90"/>
        <end position="110"/>
    </location>
</feature>
<evidence type="ECO:0000313" key="7">
    <source>
        <dbReference type="EMBL" id="KAJ9152069.1"/>
    </source>
</evidence>
<feature type="compositionally biased region" description="Polar residues" evidence="5">
    <location>
        <begin position="353"/>
        <end position="366"/>
    </location>
</feature>
<dbReference type="Gene3D" id="1.20.1250.20">
    <property type="entry name" value="MFS general substrate transporter like domains"/>
    <property type="match status" value="2"/>
</dbReference>
<feature type="region of interest" description="Disordered" evidence="5">
    <location>
        <begin position="349"/>
        <end position="371"/>
    </location>
</feature>
<gene>
    <name evidence="7" type="ORF">NKR23_g2762</name>
</gene>
<keyword evidence="8" id="KW-1185">Reference proteome</keyword>
<feature type="transmembrane region" description="Helical" evidence="6">
    <location>
        <begin position="182"/>
        <end position="203"/>
    </location>
</feature>
<evidence type="ECO:0000256" key="2">
    <source>
        <dbReference type="ARBA" id="ARBA00022692"/>
    </source>
</evidence>
<name>A0AA38VMZ6_9PEZI</name>
<dbReference type="GO" id="GO:0022857">
    <property type="term" value="F:transmembrane transporter activity"/>
    <property type="evidence" value="ECO:0007669"/>
    <property type="project" value="InterPro"/>
</dbReference>
<comment type="caution">
    <text evidence="7">The sequence shown here is derived from an EMBL/GenBank/DDBJ whole genome shotgun (WGS) entry which is preliminary data.</text>
</comment>
<dbReference type="PANTHER" id="PTHR23507">
    <property type="entry name" value="ZGC:174356"/>
    <property type="match status" value="1"/>
</dbReference>
<keyword evidence="4 6" id="KW-0472">Membrane</keyword>
<evidence type="ECO:0000256" key="1">
    <source>
        <dbReference type="ARBA" id="ARBA00004141"/>
    </source>
</evidence>
<feature type="region of interest" description="Disordered" evidence="5">
    <location>
        <begin position="217"/>
        <end position="237"/>
    </location>
</feature>
<evidence type="ECO:0000256" key="4">
    <source>
        <dbReference type="ARBA" id="ARBA00023136"/>
    </source>
</evidence>
<dbReference type="InterPro" id="IPR011701">
    <property type="entry name" value="MFS"/>
</dbReference>
<organism evidence="7 8">
    <name type="scientific">Pleurostoma richardsiae</name>
    <dbReference type="NCBI Taxonomy" id="41990"/>
    <lineage>
        <taxon>Eukaryota</taxon>
        <taxon>Fungi</taxon>
        <taxon>Dikarya</taxon>
        <taxon>Ascomycota</taxon>
        <taxon>Pezizomycotina</taxon>
        <taxon>Sordariomycetes</taxon>
        <taxon>Sordariomycetidae</taxon>
        <taxon>Calosphaeriales</taxon>
        <taxon>Pleurostomataceae</taxon>
        <taxon>Pleurostoma</taxon>
    </lineage>
</organism>
<feature type="transmembrane region" description="Helical" evidence="6">
    <location>
        <begin position="304"/>
        <end position="329"/>
    </location>
</feature>
<evidence type="ECO:0000256" key="6">
    <source>
        <dbReference type="SAM" id="Phobius"/>
    </source>
</evidence>
<dbReference type="EMBL" id="JANBVO010000005">
    <property type="protein sequence ID" value="KAJ9152069.1"/>
    <property type="molecule type" value="Genomic_DNA"/>
</dbReference>
<feature type="transmembrane region" description="Helical" evidence="6">
    <location>
        <begin position="153"/>
        <end position="176"/>
    </location>
</feature>
<accession>A0AA38VMZ6</accession>
<comment type="subcellular location">
    <subcellularLocation>
        <location evidence="1">Membrane</location>
        <topology evidence="1">Multi-pass membrane protein</topology>
    </subcellularLocation>
</comment>
<evidence type="ECO:0000256" key="5">
    <source>
        <dbReference type="SAM" id="MobiDB-lite"/>
    </source>
</evidence>
<evidence type="ECO:0000313" key="8">
    <source>
        <dbReference type="Proteomes" id="UP001174694"/>
    </source>
</evidence>
<protein>
    <submittedName>
        <fullName evidence="7">Major facilitator superfamily transporter</fullName>
    </submittedName>
</protein>
<keyword evidence="3 6" id="KW-1133">Transmembrane helix</keyword>
<feature type="transmembrane region" description="Helical" evidence="6">
    <location>
        <begin position="116"/>
        <end position="141"/>
    </location>
</feature>
<dbReference type="Pfam" id="PF07690">
    <property type="entry name" value="MFS_1"/>
    <property type="match status" value="1"/>
</dbReference>
<dbReference type="Proteomes" id="UP001174694">
    <property type="component" value="Unassembled WGS sequence"/>
</dbReference>
<proteinExistence type="predicted"/>
<dbReference type="SUPFAM" id="SSF103473">
    <property type="entry name" value="MFS general substrate transporter"/>
    <property type="match status" value="2"/>
</dbReference>
<feature type="transmembrane region" description="Helical" evidence="6">
    <location>
        <begin position="499"/>
        <end position="518"/>
    </location>
</feature>
<sequence length="536" mass="57817">MFLGMSALGSFYLAITQILEDVLCRKYYKDRGQSLENGFDQRLCKVDIVQHDLAFTFAKYFSIRAIVAVVVALPWGIVADRVKRRTSTGLAATGITLETLSFALICYFGDRLDTRLVILTPIFDIIGGSNPILLSSTLAIASDVIAESSRGTVFLQLHVASSLGSLMSPAIAGLIMQRYGPWRVIVFSFILMGLTLFFFVFVVPETRRTATTKVKKLVNDNGDGNNSPETIPEHHERAERQSVAQSLAADARTAVSDIRDSGSVLLGSPSLVCVVLVQLANFPILQCTGQFMNQFASKRYGISIAQTGYLSSVFGIANLVVAVGVVPLLSSFLMKSPLFSADPSAIEPVASSRPVSPSGSTDSTSLEEGDGVHSHVKHHHRHNHRYRDLLLARGSYVVNFLSALVLAASPGIPTFVTGLILLSLGSAFTSLTRALASMYAGERHRARVFTIIAVSEEVGSIFGHPLLAELFSAGMRLDRRAAGGEGGGTGTAWFPWLGLPYFGVAGLSLYGLGLLLLARVPKGESKVEEEEERLLD</sequence>